<organism evidence="9 10">
    <name type="scientific">Stereocaulon virgatum</name>
    <dbReference type="NCBI Taxonomy" id="373712"/>
    <lineage>
        <taxon>Eukaryota</taxon>
        <taxon>Fungi</taxon>
        <taxon>Dikarya</taxon>
        <taxon>Ascomycota</taxon>
        <taxon>Pezizomycotina</taxon>
        <taxon>Lecanoromycetes</taxon>
        <taxon>OSLEUM clade</taxon>
        <taxon>Lecanoromycetidae</taxon>
        <taxon>Lecanorales</taxon>
        <taxon>Lecanorineae</taxon>
        <taxon>Stereocaulaceae</taxon>
        <taxon>Stereocaulon</taxon>
    </lineage>
</organism>
<dbReference type="EC" id="1.18.1.6" evidence="8"/>
<comment type="similarity">
    <text evidence="2 8">Belongs to the ferredoxin--NADP reductase type 1 family.</text>
</comment>
<proteinExistence type="inferred from homology"/>
<comment type="catalytic activity">
    <reaction evidence="7 8">
        <text>2 reduced [adrenodoxin] + NADP(+) + H(+) = 2 oxidized [adrenodoxin] + NADPH</text>
        <dbReference type="Rhea" id="RHEA:42312"/>
        <dbReference type="Rhea" id="RHEA-COMP:9998"/>
        <dbReference type="Rhea" id="RHEA-COMP:9999"/>
        <dbReference type="ChEBI" id="CHEBI:15378"/>
        <dbReference type="ChEBI" id="CHEBI:33737"/>
        <dbReference type="ChEBI" id="CHEBI:33738"/>
        <dbReference type="ChEBI" id="CHEBI:57783"/>
        <dbReference type="ChEBI" id="CHEBI:58349"/>
        <dbReference type="EC" id="1.18.1.6"/>
    </reaction>
</comment>
<dbReference type="EMBL" id="JBEFKJ010000061">
    <property type="protein sequence ID" value="KAL2036615.1"/>
    <property type="molecule type" value="Genomic_DNA"/>
</dbReference>
<comment type="cofactor">
    <cofactor evidence="1 8">
        <name>FAD</name>
        <dbReference type="ChEBI" id="CHEBI:57692"/>
    </cofactor>
</comment>
<evidence type="ECO:0000256" key="3">
    <source>
        <dbReference type="ARBA" id="ARBA00022630"/>
    </source>
</evidence>
<dbReference type="PANTHER" id="PTHR48467">
    <property type="entry name" value="GLUTAMATE SYNTHASE 1 [NADH], CHLOROPLASTIC-LIKE"/>
    <property type="match status" value="1"/>
</dbReference>
<evidence type="ECO:0000256" key="7">
    <source>
        <dbReference type="ARBA" id="ARBA00048933"/>
    </source>
</evidence>
<dbReference type="InterPro" id="IPR036188">
    <property type="entry name" value="FAD/NAD-bd_sf"/>
</dbReference>
<comment type="subcellular location">
    <subcellularLocation>
        <location evidence="8">Mitochondrion</location>
    </subcellularLocation>
</comment>
<evidence type="ECO:0000256" key="1">
    <source>
        <dbReference type="ARBA" id="ARBA00001974"/>
    </source>
</evidence>
<name>A0ABR3ZV95_9LECA</name>
<dbReference type="InterPro" id="IPR021163">
    <property type="entry name" value="Ferredox_Rdtase_adrenod"/>
</dbReference>
<gene>
    <name evidence="9" type="ORF">N7G274_010641</name>
</gene>
<dbReference type="PRINTS" id="PR00419">
    <property type="entry name" value="ADXRDTASE"/>
</dbReference>
<keyword evidence="8" id="KW-0496">Mitochondrion</keyword>
<sequence length="459" mass="49854">MAVLGSGPAGFYTAYKVMSSIENAVVDMYEYLPVPFGLVRFGVAPDHPEVKNCQTKFEEVASSPRFNFIGNIDVGKGMPLASLRDHYNAILFAYGATKDRKLGIPGEDSVKGIYSARDFVGWYNGLPEHAGFVPNLESGEEAVIIGQGNVALDVARTLLIGVDEVRKTDMTEYALATLSKSRVKRVHVVGRRGPMQAAFTIKEVRELLNLPSVSFRPIDPSLFPSSVTKLPRTTKRLTQLLLKGSSIPAAKAQKAWSLDFLLSPTQFHSSGTGSDDLSAITFGKNSLLGPDPFDSSARVEPTDEEVTMATSLAFRSIGYKSDPINGMKDLGIDFDERRGIIPNDGYGRITSLSSDGTGIPGLYCSGWVKRGPAGVIANTMEDAFSTAEAVAEDWESKQPFLAGGQGWDALKLEADQRGLRTVDWNGWKKIDAVEIERGKAKGKPREKFASVQDMLSVLD</sequence>
<evidence type="ECO:0000313" key="10">
    <source>
        <dbReference type="Proteomes" id="UP001590950"/>
    </source>
</evidence>
<protein>
    <recommendedName>
        <fullName evidence="8">NADPH:adrenodoxin oxidoreductase, mitochondrial</fullName>
        <ecNumber evidence="8">1.18.1.6</ecNumber>
    </recommendedName>
</protein>
<dbReference type="Gene3D" id="3.40.50.720">
    <property type="entry name" value="NAD(P)-binding Rossmann-like Domain"/>
    <property type="match status" value="1"/>
</dbReference>
<dbReference type="Proteomes" id="UP001590950">
    <property type="component" value="Unassembled WGS sequence"/>
</dbReference>
<evidence type="ECO:0000256" key="4">
    <source>
        <dbReference type="ARBA" id="ARBA00022827"/>
    </source>
</evidence>
<keyword evidence="4 8" id="KW-0274">FAD</keyword>
<keyword evidence="3 8" id="KW-0285">Flavoprotein</keyword>
<reference evidence="9 10" key="1">
    <citation type="submission" date="2024-09" db="EMBL/GenBank/DDBJ databases">
        <title>Rethinking Asexuality: The Enigmatic Case of Functional Sexual Genes in Lepraria (Stereocaulaceae).</title>
        <authorList>
            <person name="Doellman M."/>
            <person name="Sun Y."/>
            <person name="Barcenas-Pena A."/>
            <person name="Lumbsch H.T."/>
            <person name="Grewe F."/>
        </authorList>
    </citation>
    <scope>NUCLEOTIDE SEQUENCE [LARGE SCALE GENOMIC DNA]</scope>
    <source>
        <strain evidence="9 10">Mercado 3170</strain>
    </source>
</reference>
<dbReference type="PIRSF" id="PIRSF000362">
    <property type="entry name" value="FNR"/>
    <property type="match status" value="1"/>
</dbReference>
<dbReference type="SUPFAM" id="SSF51971">
    <property type="entry name" value="Nucleotide-binding domain"/>
    <property type="match status" value="1"/>
</dbReference>
<dbReference type="InterPro" id="IPR055275">
    <property type="entry name" value="Ferredox_Rdtase"/>
</dbReference>
<dbReference type="PANTHER" id="PTHR48467:SF1">
    <property type="entry name" value="GLUTAMATE SYNTHASE 1 [NADH], CHLOROPLASTIC-LIKE"/>
    <property type="match status" value="1"/>
</dbReference>
<keyword evidence="5 8" id="KW-0521">NADP</keyword>
<evidence type="ECO:0000256" key="5">
    <source>
        <dbReference type="ARBA" id="ARBA00022857"/>
    </source>
</evidence>
<evidence type="ECO:0000256" key="2">
    <source>
        <dbReference type="ARBA" id="ARBA00008312"/>
    </source>
</evidence>
<keyword evidence="10" id="KW-1185">Reference proteome</keyword>
<comment type="caution">
    <text evidence="9">The sequence shown here is derived from an EMBL/GenBank/DDBJ whole genome shotgun (WGS) entry which is preliminary data.</text>
</comment>
<accession>A0ABR3ZV95</accession>
<evidence type="ECO:0000256" key="6">
    <source>
        <dbReference type="ARBA" id="ARBA00023002"/>
    </source>
</evidence>
<evidence type="ECO:0000256" key="8">
    <source>
        <dbReference type="PIRNR" id="PIRNR000362"/>
    </source>
</evidence>
<dbReference type="Gene3D" id="3.50.50.60">
    <property type="entry name" value="FAD/NAD(P)-binding domain"/>
    <property type="match status" value="1"/>
</dbReference>
<evidence type="ECO:0000313" key="9">
    <source>
        <dbReference type="EMBL" id="KAL2036615.1"/>
    </source>
</evidence>
<keyword evidence="6 8" id="KW-0560">Oxidoreductase</keyword>